<dbReference type="InterPro" id="IPR017896">
    <property type="entry name" value="4Fe4S_Fe-S-bd"/>
</dbReference>
<evidence type="ECO:0000256" key="6">
    <source>
        <dbReference type="ARBA" id="ARBA00023004"/>
    </source>
</evidence>
<dbReference type="NCBIfam" id="NF038196">
    <property type="entry name" value="ferrodoxin_EFR1"/>
    <property type="match status" value="1"/>
</dbReference>
<dbReference type="Pfam" id="PF13237">
    <property type="entry name" value="Fer4_10"/>
    <property type="match status" value="1"/>
</dbReference>
<keyword evidence="4" id="KW-0004">4Fe-4S</keyword>
<comment type="function">
    <text evidence="2">Ferredoxins are iron-sulfur proteins that transfer electrons in a wide variety of metabolic reactions.</text>
</comment>
<sequence length="238" mass="25702">MIVYFSGTGNSRSVAEKLARDGERVEEISAITEDVLEDERIGIVFPVYCADVPRAVAEFLKRVKLRSPYIFSVATAGGGAGRSHGSVAYLLNGQGVSLAYADTVIMPDSCIAFATPAKAKTRLLERESGRVREIAEALDAGKRTAVKASAPFGAGTRLMWKFFKAIFGLDRKKATEACVGCGLCAAGCPVNNIEMRNGKAAFLGGSCENCFRCIQSCPERAIEFGRLKVNDRTQYLHE</sequence>
<protein>
    <recommendedName>
        <fullName evidence="3">Ferredoxin</fullName>
    </recommendedName>
</protein>
<evidence type="ECO:0000313" key="9">
    <source>
        <dbReference type="EMBL" id="MBO8424286.1"/>
    </source>
</evidence>
<dbReference type="InterPro" id="IPR047964">
    <property type="entry name" value="EFR1-like"/>
</dbReference>
<dbReference type="InterPro" id="IPR017900">
    <property type="entry name" value="4Fe4S_Fe_S_CS"/>
</dbReference>
<dbReference type="AlphaFoldDB" id="A0A940ID81"/>
<dbReference type="Proteomes" id="UP000727857">
    <property type="component" value="Unassembled WGS sequence"/>
</dbReference>
<dbReference type="PANTHER" id="PTHR24960">
    <property type="entry name" value="PHOTOSYSTEM I IRON-SULFUR CENTER-RELATED"/>
    <property type="match status" value="1"/>
</dbReference>
<evidence type="ECO:0000256" key="3">
    <source>
        <dbReference type="ARBA" id="ARBA00013529"/>
    </source>
</evidence>
<keyword evidence="7" id="KW-0411">Iron-sulfur</keyword>
<dbReference type="PANTHER" id="PTHR24960:SF79">
    <property type="entry name" value="PHOTOSYSTEM I IRON-SULFUR CENTER"/>
    <property type="match status" value="1"/>
</dbReference>
<dbReference type="GO" id="GO:0046872">
    <property type="term" value="F:metal ion binding"/>
    <property type="evidence" value="ECO:0007669"/>
    <property type="project" value="UniProtKB-KW"/>
</dbReference>
<evidence type="ECO:0000256" key="5">
    <source>
        <dbReference type="ARBA" id="ARBA00022723"/>
    </source>
</evidence>
<dbReference type="InterPro" id="IPR029039">
    <property type="entry name" value="Flavoprotein-like_sf"/>
</dbReference>
<gene>
    <name evidence="9" type="ORF">IAB16_04650</name>
</gene>
<feature type="domain" description="4Fe-4S ferredoxin-type" evidence="8">
    <location>
        <begin position="169"/>
        <end position="198"/>
    </location>
</feature>
<proteinExistence type="predicted"/>
<dbReference type="GO" id="GO:0051539">
    <property type="term" value="F:4 iron, 4 sulfur cluster binding"/>
    <property type="evidence" value="ECO:0007669"/>
    <property type="project" value="UniProtKB-KW"/>
</dbReference>
<dbReference type="InterPro" id="IPR050157">
    <property type="entry name" value="PSI_iron-sulfur_center"/>
</dbReference>
<evidence type="ECO:0000256" key="1">
    <source>
        <dbReference type="ARBA" id="ARBA00001966"/>
    </source>
</evidence>
<evidence type="ECO:0000256" key="4">
    <source>
        <dbReference type="ARBA" id="ARBA00022485"/>
    </source>
</evidence>
<organism evidence="9 10">
    <name type="scientific">Candidatus Stercoripulliclostridium pullicola</name>
    <dbReference type="NCBI Taxonomy" id="2840953"/>
    <lineage>
        <taxon>Bacteria</taxon>
        <taxon>Bacillati</taxon>
        <taxon>Bacillota</taxon>
        <taxon>Clostridia</taxon>
        <taxon>Eubacteriales</taxon>
        <taxon>Candidatus Stercoripulliclostridium</taxon>
    </lineage>
</organism>
<dbReference type="PROSITE" id="PS00198">
    <property type="entry name" value="4FE4S_FER_1"/>
    <property type="match status" value="2"/>
</dbReference>
<dbReference type="Gene3D" id="3.30.70.20">
    <property type="match status" value="1"/>
</dbReference>
<dbReference type="SUPFAM" id="SSF52218">
    <property type="entry name" value="Flavoproteins"/>
    <property type="match status" value="1"/>
</dbReference>
<evidence type="ECO:0000256" key="2">
    <source>
        <dbReference type="ARBA" id="ARBA00003532"/>
    </source>
</evidence>
<keyword evidence="6" id="KW-0408">Iron</keyword>
<evidence type="ECO:0000313" key="10">
    <source>
        <dbReference type="Proteomes" id="UP000727857"/>
    </source>
</evidence>
<feature type="domain" description="4Fe-4S ferredoxin-type" evidence="8">
    <location>
        <begin position="199"/>
        <end position="227"/>
    </location>
</feature>
<reference evidence="9" key="1">
    <citation type="submission" date="2020-10" db="EMBL/GenBank/DDBJ databases">
        <authorList>
            <person name="Gilroy R."/>
        </authorList>
    </citation>
    <scope>NUCLEOTIDE SEQUENCE</scope>
    <source>
        <strain evidence="9">517</strain>
    </source>
</reference>
<dbReference type="SUPFAM" id="SSF54862">
    <property type="entry name" value="4Fe-4S ferredoxins"/>
    <property type="match status" value="1"/>
</dbReference>
<name>A0A940ID81_9FIRM</name>
<evidence type="ECO:0000256" key="7">
    <source>
        <dbReference type="ARBA" id="ARBA00023014"/>
    </source>
</evidence>
<reference evidence="9" key="2">
    <citation type="journal article" date="2021" name="PeerJ">
        <title>Extensive microbial diversity within the chicken gut microbiome revealed by metagenomics and culture.</title>
        <authorList>
            <person name="Gilroy R."/>
            <person name="Ravi A."/>
            <person name="Getino M."/>
            <person name="Pursley I."/>
            <person name="Horton D.L."/>
            <person name="Alikhan N.F."/>
            <person name="Baker D."/>
            <person name="Gharbi K."/>
            <person name="Hall N."/>
            <person name="Watson M."/>
            <person name="Adriaenssens E.M."/>
            <person name="Foster-Nyarko E."/>
            <person name="Jarju S."/>
            <person name="Secka A."/>
            <person name="Antonio M."/>
            <person name="Oren A."/>
            <person name="Chaudhuri R.R."/>
            <person name="La Ragione R."/>
            <person name="Hildebrand F."/>
            <person name="Pallen M.J."/>
        </authorList>
    </citation>
    <scope>NUCLEOTIDE SEQUENCE</scope>
    <source>
        <strain evidence="9">517</strain>
    </source>
</reference>
<evidence type="ECO:0000259" key="8">
    <source>
        <dbReference type="PROSITE" id="PS51379"/>
    </source>
</evidence>
<accession>A0A940ID81</accession>
<dbReference type="EMBL" id="JADINF010000117">
    <property type="protein sequence ID" value="MBO8424286.1"/>
    <property type="molecule type" value="Genomic_DNA"/>
</dbReference>
<dbReference type="Gene3D" id="3.40.50.360">
    <property type="match status" value="1"/>
</dbReference>
<dbReference type="PROSITE" id="PS51379">
    <property type="entry name" value="4FE4S_FER_2"/>
    <property type="match status" value="2"/>
</dbReference>
<comment type="cofactor">
    <cofactor evidence="1">
        <name>[4Fe-4S] cluster</name>
        <dbReference type="ChEBI" id="CHEBI:49883"/>
    </cofactor>
</comment>
<comment type="caution">
    <text evidence="9">The sequence shown here is derived from an EMBL/GenBank/DDBJ whole genome shotgun (WGS) entry which is preliminary data.</text>
</comment>
<keyword evidence="5" id="KW-0479">Metal-binding</keyword>